<feature type="repeat" description="TPR" evidence="5">
    <location>
        <begin position="639"/>
        <end position="672"/>
    </location>
</feature>
<keyword evidence="4 6" id="KW-0472">Membrane</keyword>
<dbReference type="Gene3D" id="2.60.120.260">
    <property type="entry name" value="Galactose-binding domain-like"/>
    <property type="match status" value="1"/>
</dbReference>
<accession>A0A5C0SFG0</accession>
<dbReference type="InterPro" id="IPR007016">
    <property type="entry name" value="O-antigen_ligase-rel_domated"/>
</dbReference>
<feature type="repeat" description="TPR" evidence="5">
    <location>
        <begin position="712"/>
        <end position="745"/>
    </location>
</feature>
<evidence type="ECO:0000313" key="8">
    <source>
        <dbReference type="EMBL" id="QEK13203.1"/>
    </source>
</evidence>
<dbReference type="SUPFAM" id="SSF48452">
    <property type="entry name" value="TPR-like"/>
    <property type="match status" value="1"/>
</dbReference>
<dbReference type="PANTHER" id="PTHR37422:SF17">
    <property type="entry name" value="O-ANTIGEN LIGASE"/>
    <property type="match status" value="1"/>
</dbReference>
<dbReference type="OrthoDB" id="1808577at2"/>
<dbReference type="AlphaFoldDB" id="A0A5C0SFG0"/>
<feature type="transmembrane region" description="Helical" evidence="6">
    <location>
        <begin position="272"/>
        <end position="291"/>
    </location>
</feature>
<comment type="subcellular location">
    <subcellularLocation>
        <location evidence="1">Membrane</location>
        <topology evidence="1">Multi-pass membrane protein</topology>
    </subcellularLocation>
</comment>
<feature type="transmembrane region" description="Helical" evidence="6">
    <location>
        <begin position="75"/>
        <end position="93"/>
    </location>
</feature>
<feature type="transmembrane region" description="Helical" evidence="6">
    <location>
        <begin position="587"/>
        <end position="605"/>
    </location>
</feature>
<organism evidence="8 9">
    <name type="scientific">Crassaminicella thermophila</name>
    <dbReference type="NCBI Taxonomy" id="2599308"/>
    <lineage>
        <taxon>Bacteria</taxon>
        <taxon>Bacillati</taxon>
        <taxon>Bacillota</taxon>
        <taxon>Clostridia</taxon>
        <taxon>Eubacteriales</taxon>
        <taxon>Clostridiaceae</taxon>
        <taxon>Crassaminicella</taxon>
    </lineage>
</organism>
<evidence type="ECO:0000256" key="2">
    <source>
        <dbReference type="ARBA" id="ARBA00022692"/>
    </source>
</evidence>
<dbReference type="Proteomes" id="UP000324646">
    <property type="component" value="Chromosome"/>
</dbReference>
<feature type="domain" description="O-antigen ligase-related" evidence="7">
    <location>
        <begin position="469"/>
        <end position="539"/>
    </location>
</feature>
<dbReference type="Pfam" id="PF13181">
    <property type="entry name" value="TPR_8"/>
    <property type="match status" value="2"/>
</dbReference>
<keyword evidence="2 6" id="KW-0812">Transmembrane</keyword>
<dbReference type="SMART" id="SM00028">
    <property type="entry name" value="TPR"/>
    <property type="match status" value="3"/>
</dbReference>
<protein>
    <recommendedName>
        <fullName evidence="7">O-antigen ligase-related domain-containing protein</fullName>
    </recommendedName>
</protein>
<gene>
    <name evidence="8" type="ORF">FQB35_13500</name>
</gene>
<sequence>MATKLTGKRKLHYDKETGKNSILFTLLCILLFYPPFFRGLFFDKELLPTHIFTFGLACIWMFTKIRSNDRMIRSIPDLLGLAIVGMYFLSIFYGVNTRLAIGEFLKYTNYYMIYLLVRDFTVDDKKNKKTILNVLLLSGAIVSIIGIGSAIGTFHYNGAFVSGRINSTFQYPNALASYLFALFILALGLLQNSESIKEKCFYAGLSNLFIFTFIPTFSRGMWLLAPIIFGIYLVIVPSNHKLKTFIYGFITAIPATAFSLLFTKGIENRYGIIQWGILLVSIFVTVGITYLCKKQIENFSNKLHKHIFAVGAIIIIIIGLMGGVALNATQPLILSNMDSEKDLYKIVNRNVTNVLKNKEYRLEVNTIAKNPQNKAYAGRIDIYSINDEEKVESLLNKNIVESKKLALNFSTKDSTESIRVRFLNYYANTEVVFDNAILYDNQTGEKIKDIKLKYKYIPERFIARINSFTANERSVQGRFAFYQDAFKIIRDYPIFGAGGGAWQTLYFMYQSYMYWSTQTHNYFMQLWIEIGTLGFILYLGFVGMMFFYTYKYTRNTDDTKEKLLQITLCTAWLTLLIHSSMDFDLSLGAMAIFLWTLFGMMNQTNITIQKLKIKNNMIRFIPIIISLLLVLGSWSLQLGQQYTKKAVGYVQNNIIENAIKYFEKATKYDPFQGSYHTDLATIYALVGKKENLYTKKAIQEIEKATELEPYNSKILKKSARIYMELGQFDKGLEYIDRAVEVQPMNVDNYLDQTQVYLALSKYFIDIKDQTGIDMVIDRIPNIKSLLNKHSQNSLQPFRYNRDLDDNLQKLEYLMDNKEDTGQLKKLDKVVLYKKFDLDIDKDKIPDGIRIWNTKEGDLEVRKQDGYISITNTGNDYGVLIIDQLSLQQEKKYKLEINYSSTLKSEDFDIYIYDLSNKSKVIAKLENIKPTKDFTKAVLEIDVPNNVVAEKQRVIIVHRGKGNEFINVKSISIIQSI</sequence>
<dbReference type="EMBL" id="CP042243">
    <property type="protein sequence ID" value="QEK13203.1"/>
    <property type="molecule type" value="Genomic_DNA"/>
</dbReference>
<keyword evidence="9" id="KW-1185">Reference proteome</keyword>
<dbReference type="RefSeq" id="WP_148810375.1">
    <property type="nucleotide sequence ID" value="NZ_CP042243.1"/>
</dbReference>
<feature type="transmembrane region" description="Helical" evidence="6">
    <location>
        <begin position="245"/>
        <end position="266"/>
    </location>
</feature>
<feature type="transmembrane region" description="Helical" evidence="6">
    <location>
        <begin position="562"/>
        <end position="581"/>
    </location>
</feature>
<evidence type="ECO:0000256" key="1">
    <source>
        <dbReference type="ARBA" id="ARBA00004141"/>
    </source>
</evidence>
<keyword evidence="5" id="KW-0802">TPR repeat</keyword>
<feature type="transmembrane region" description="Helical" evidence="6">
    <location>
        <begin position="617"/>
        <end position="636"/>
    </location>
</feature>
<feature type="transmembrane region" description="Helical" evidence="6">
    <location>
        <begin position="99"/>
        <end position="118"/>
    </location>
</feature>
<feature type="transmembrane region" description="Helical" evidence="6">
    <location>
        <begin position="171"/>
        <end position="190"/>
    </location>
</feature>
<reference evidence="8 9" key="1">
    <citation type="submission" date="2019-07" db="EMBL/GenBank/DDBJ databases">
        <title>Complete genome of Crassaminicella thermophila SY095.</title>
        <authorList>
            <person name="Li X."/>
        </authorList>
    </citation>
    <scope>NUCLEOTIDE SEQUENCE [LARGE SCALE GENOMIC DNA]</scope>
    <source>
        <strain evidence="8 9">SY095</strain>
    </source>
</reference>
<dbReference type="Gene3D" id="1.25.40.10">
    <property type="entry name" value="Tetratricopeptide repeat domain"/>
    <property type="match status" value="1"/>
</dbReference>
<dbReference type="InterPro" id="IPR051533">
    <property type="entry name" value="WaaL-like"/>
</dbReference>
<feature type="transmembrane region" description="Helical" evidence="6">
    <location>
        <begin position="221"/>
        <end position="238"/>
    </location>
</feature>
<dbReference type="PANTHER" id="PTHR37422">
    <property type="entry name" value="TEICHURONIC ACID BIOSYNTHESIS PROTEIN TUAE"/>
    <property type="match status" value="1"/>
</dbReference>
<keyword evidence="3 6" id="KW-1133">Transmembrane helix</keyword>
<proteinExistence type="predicted"/>
<dbReference type="InterPro" id="IPR011990">
    <property type="entry name" value="TPR-like_helical_dom_sf"/>
</dbReference>
<dbReference type="PROSITE" id="PS50005">
    <property type="entry name" value="TPR"/>
    <property type="match status" value="2"/>
</dbReference>
<evidence type="ECO:0000256" key="6">
    <source>
        <dbReference type="SAM" id="Phobius"/>
    </source>
</evidence>
<feature type="transmembrane region" description="Helical" evidence="6">
    <location>
        <begin position="303"/>
        <end position="326"/>
    </location>
</feature>
<evidence type="ECO:0000256" key="5">
    <source>
        <dbReference type="PROSITE-ProRule" id="PRU00339"/>
    </source>
</evidence>
<evidence type="ECO:0000256" key="4">
    <source>
        <dbReference type="ARBA" id="ARBA00023136"/>
    </source>
</evidence>
<feature type="transmembrane region" description="Helical" evidence="6">
    <location>
        <begin position="21"/>
        <end position="41"/>
    </location>
</feature>
<dbReference type="InterPro" id="IPR019734">
    <property type="entry name" value="TPR_rpt"/>
</dbReference>
<feature type="transmembrane region" description="Helical" evidence="6">
    <location>
        <begin position="47"/>
        <end position="63"/>
    </location>
</feature>
<dbReference type="Pfam" id="PF04932">
    <property type="entry name" value="Wzy_C"/>
    <property type="match status" value="1"/>
</dbReference>
<evidence type="ECO:0000259" key="7">
    <source>
        <dbReference type="Pfam" id="PF04932"/>
    </source>
</evidence>
<evidence type="ECO:0000256" key="3">
    <source>
        <dbReference type="ARBA" id="ARBA00022989"/>
    </source>
</evidence>
<evidence type="ECO:0000313" key="9">
    <source>
        <dbReference type="Proteomes" id="UP000324646"/>
    </source>
</evidence>
<dbReference type="GO" id="GO:0016020">
    <property type="term" value="C:membrane"/>
    <property type="evidence" value="ECO:0007669"/>
    <property type="project" value="UniProtKB-SubCell"/>
</dbReference>
<name>A0A5C0SFG0_CRATE</name>
<feature type="transmembrane region" description="Helical" evidence="6">
    <location>
        <begin position="526"/>
        <end position="550"/>
    </location>
</feature>
<dbReference type="KEGG" id="crs:FQB35_13500"/>
<feature type="transmembrane region" description="Helical" evidence="6">
    <location>
        <begin position="130"/>
        <end position="151"/>
    </location>
</feature>